<accession>S7VDN4</accession>
<name>S7VDN4_9BACT</name>
<comment type="caution">
    <text evidence="1">The sequence shown here is derived from an EMBL/GenBank/DDBJ whole genome shotgun (WGS) entry which is preliminary data.</text>
</comment>
<dbReference type="AlphaFoldDB" id="S7VDN4"/>
<proteinExistence type="predicted"/>
<dbReference type="EMBL" id="ATNM01000105">
    <property type="protein sequence ID" value="EPR68355.1"/>
    <property type="molecule type" value="Genomic_DNA"/>
</dbReference>
<organism evidence="1 2">
    <name type="scientific">Cyclobacterium qasimii M12-11B</name>
    <dbReference type="NCBI Taxonomy" id="641524"/>
    <lineage>
        <taxon>Bacteria</taxon>
        <taxon>Pseudomonadati</taxon>
        <taxon>Bacteroidota</taxon>
        <taxon>Cytophagia</taxon>
        <taxon>Cytophagales</taxon>
        <taxon>Cyclobacteriaceae</taxon>
        <taxon>Cyclobacterium</taxon>
    </lineage>
</organism>
<sequence length="42" mass="4604">MEKISHEITIPQSPLLAGDFDAFGFSGYQINKACILNNPVHS</sequence>
<evidence type="ECO:0000313" key="1">
    <source>
        <dbReference type="EMBL" id="EPR68355.1"/>
    </source>
</evidence>
<protein>
    <submittedName>
        <fullName evidence="1">Uncharacterized protein</fullName>
    </submittedName>
</protein>
<gene>
    <name evidence="1" type="ORF">ADICYQ_2647</name>
</gene>
<reference evidence="1 2" key="1">
    <citation type="journal article" date="2013" name="Genome Announc.">
        <title>Draft Genome Sequence of Cyclobacterium qasimii Strain M12-11BT, Isolated from Arctic Marine Sediment.</title>
        <authorList>
            <person name="Shivaji S."/>
            <person name="Ara S."/>
            <person name="Singh A."/>
            <person name="Kumar Pinnaka A."/>
        </authorList>
    </citation>
    <scope>NUCLEOTIDE SEQUENCE [LARGE SCALE GENOMIC DNA]</scope>
    <source>
        <strain evidence="1 2">M12-11B</strain>
    </source>
</reference>
<evidence type="ECO:0000313" key="2">
    <source>
        <dbReference type="Proteomes" id="UP000014974"/>
    </source>
</evidence>
<dbReference type="Proteomes" id="UP000014974">
    <property type="component" value="Unassembled WGS sequence"/>
</dbReference>